<keyword evidence="1" id="KW-0175">Coiled coil</keyword>
<feature type="region of interest" description="Disordered" evidence="2">
    <location>
        <begin position="964"/>
        <end position="1023"/>
    </location>
</feature>
<feature type="compositionally biased region" description="Low complexity" evidence="2">
    <location>
        <begin position="1050"/>
        <end position="1061"/>
    </location>
</feature>
<dbReference type="Proteomes" id="UP000593744">
    <property type="component" value="Segment"/>
</dbReference>
<feature type="compositionally biased region" description="Basic and acidic residues" evidence="2">
    <location>
        <begin position="1107"/>
        <end position="1136"/>
    </location>
</feature>
<keyword evidence="4" id="KW-1185">Reference proteome</keyword>
<organism evidence="3 4">
    <name type="scientific">uncultured phage cr10_1</name>
    <dbReference type="NCBI Taxonomy" id="2772066"/>
    <lineage>
        <taxon>Viruses</taxon>
        <taxon>Duplodnaviria</taxon>
        <taxon>Heunggongvirae</taxon>
        <taxon>Uroviricota</taxon>
        <taxon>Caudoviricetes</taxon>
        <taxon>Crassvirales</taxon>
        <taxon>Suoliviridae</taxon>
        <taxon>Boorivirinae</taxon>
        <taxon>Canhaevirus</taxon>
        <taxon>Canhaevirus hiberniae</taxon>
    </lineage>
</organism>
<feature type="coiled-coil region" evidence="1">
    <location>
        <begin position="4419"/>
        <end position="4446"/>
    </location>
</feature>
<evidence type="ECO:0000256" key="1">
    <source>
        <dbReference type="SAM" id="Coils"/>
    </source>
</evidence>
<dbReference type="GeneID" id="65129225"/>
<feature type="compositionally biased region" description="Polar residues" evidence="2">
    <location>
        <begin position="1736"/>
        <end position="1747"/>
    </location>
</feature>
<feature type="region of interest" description="Disordered" evidence="2">
    <location>
        <begin position="4224"/>
        <end position="4257"/>
    </location>
</feature>
<feature type="region of interest" description="Disordered" evidence="2">
    <location>
        <begin position="1735"/>
        <end position="1785"/>
    </location>
</feature>
<feature type="region of interest" description="Disordered" evidence="2">
    <location>
        <begin position="1104"/>
        <end position="1136"/>
    </location>
</feature>
<evidence type="ECO:0000313" key="3">
    <source>
        <dbReference type="EMBL" id="QOR58745.1"/>
    </source>
</evidence>
<evidence type="ECO:0000256" key="2">
    <source>
        <dbReference type="SAM" id="MobiDB-lite"/>
    </source>
</evidence>
<evidence type="ECO:0000313" key="4">
    <source>
        <dbReference type="Proteomes" id="UP000593744"/>
    </source>
</evidence>
<sequence>MDSKNNIQDISLATRLRKQNYEKYLDGSNASSIGVGSTVDPTLVLRDLAGYNKDSYNKDLDTESTLDESSNDLSTTELIFNSAKAMLRDMNEAQLSNTRGVLRREVLPNIDRFNSNLNLFSAYDNLMSEKNSLLNQLSTTPDSNEADAIAIRLQEVENELNQTKEGLNALGVSPDLSNAQEIRAQQEQQLQSYKDRAQELYDDIATDEADIARYKVDERFQRAMEENSEFKWTEPSKWIYSVPSAVGSSSSAWMWQIAPYATTALKSVMTKSLLKAGTMALTGAAAGSVAPGAGTLAGGAIGAAAGALSIALDLGNAAMMIYSNYKQAENEANANVSDDYRDRVSNILSQSGSSVQAVVNAARSQDLPEEFSNLTDDKLFEKILDGQIQIEDQSLSNAISQARQGLDRDFAQNMAITWASNLAEDALMVPYFGKIANGWIGKSLNTVAFGMNPVEGLGELAASQAKKKMSKYVLGRNAIDVATKKWANRAAKAAYVGTDLALRNAATAFNEAIEEGSQYTTGQAYKRGDFDSSDLDIEGLASSLVGAYKEKATTVANILGSPFGYQNPLYENDTEYWNNVKLGAAASLLSPIQGTVNVRGAYSLVKDTQGMDRVNELAANEINSKEEMEKAITYASGKLKGHEAEIVNAWSMLADGKTENLPEGFNREDALEEARFASRAFSLAKSKQMKSLAKTMGIEEDTEEYGTLVGLAMQAEKEYTSSIQSARVRRQELDNAKNNFVNDPISEESLTIAIDDAYKRINSNATTRDEIVSKDELREIYDRQRHLNIMNNMITEIDTAINQLNENKNESEFRGNQYSLAKLEDMKYRLNARKKSILKSMPSWYKNNANTINNVDTAMRFATMNEHVSGLNKATEDSILAELMLERNREILNSFHGIDNGRITPTEEVERENIIELGKTKPYKKSKKLRLTALRNIHEHQGDTLISEMFDLYQTKKVESKEAAEGALGVTEQQKASKPVVPSKPVTAPTGPMRTEQQAAPEVEQKPTPQVRKSTRPTQANIASQELSEADQAIIAAAEGQDIGLTQRKQQPQVEPEVQPQNNDSAKTEPVETNDEILGADEDPFAGGIGGVSSEDVFNEYGGAVEEPTKTPKKPKESKQKATKTEQAKKDTANAKEEFDEAARNFFNLLEDDTLGFAFDPAAQAEKQAKIFKAFLTMLGKAFNLGAYKFKEVALNMYEAIGRDREKLSQHFDAIKGAYSTAYYNMPENVRGKMTTPAEVAEITVDDLFDPQPAELTEEEVNDAAKDGVIPTPVTPGSVPPDAISDAELAEFTENSELGILNTFHYTPTANIGETIELGGARIQFSPNSELPKLFKTKQDKLTYEYSVAPYYDNVRKKTVQWNDPNTYDYARVGLIITNTENNKRYWVAMRSPNNIRNLTPEEYPEMIRKLRERRQEIISRFVMKDSNGSLLNKVDTRIKVTPTRLLLHNAIEGTISQEIPVNDKQFKDVFQFSGNLDEEINNFGYSTGVRGTSTIFTVEGDNTGFIGTTSGGVYYIIDGKKRLSGRPLPLKLSLARFNSYPKLAEAISTIVFKSGFKGGQNINNTDLIASDIIEMFLNYGEPTSVNNDSDISDSAKANLRNKQLYIDNKGQFGVLHYGINEVSLAGLSIAQKEQERKHFEDWLLSNGSMPFKVPSKGNDKLAVNMKMNLLFSGRLASSVEKAGGRLELFDGIVFTREDMNHTLLSWMVRNGMIKSNLNAGRYERPYVIADGMTQDMPTTIPDSTATPAIEEAPKSEAPKPSRRRRSFSDLSSMGGSQKEVKINFTPNKKYTTKEKLNKVQAKNFLKQKLGMTDAEINIIDAAVSSDMPATALSYMTKDSITLYNSDPAGVEFHEAYHRVSLLLLSDQERNKVYEEYRRIHPNLKNASDKYVEEALAEEFRGYMMYKTPRKSYRITKWFEKLRDFIMSLFGRITPTKIFRGIYEGKYANIPVSQEAKDRFEKAYRNRVNFTQHGYAFQNIKSLDNYNQAVEFFAISYINQSLSSQSFVDDLTKIQIDYQDMRDLLEDLSYDDNATPEQRAAANELYEHFDIFQKDIKSYLDSLSLRQVKEEQEYDETEERDGGEIEKENFDKYDKASYEVSVLHNIRPAVKLFLSSIEDRVYDKATDSYVRDMNAETGIPRVTPFLTAWRRIVDKLFDEDTYDGLIRKSAQLAKTDPFYASVYNKLSSVKDSNLQTQIFQTITGYRHNFLTVGFQNIGTDTIQYIANLGGSVNLRNGKRLVADWNRNFYNSNMVITDAEGNRKPNMELLKTIRDDINTLNTRLARMNESTSNEDFNAVLYSYVDIYNKIGIAINFDTLYQAIVDKVSSVNSVNKPTILQAAKELLSSNRDGSLAKAIPEILRRPVKDKPNDRIKRSIDGVFTGENSILNLAIVHYQLNNNNLEEKVLGPKNTTVYPLSKHNYLTLEIKKLNNDRNYVSRLLKCPINSSSLVYNTLKNSPNTRLTVGTLLNITEYNSGNTGTDYQSAPRIETFISKFVCSENDILILPTMSDKKTYMPIQGLKMFKGRTLNITPVDDYVEMRFSDDVLNQFYKYYRSEYDAILQYRRMKLVEDKIDDSNRPTMYFGKRGEDNGKGGKFRIARGVYHYTEDGNVQYISFNSMSDKELMDYFNNTAQLKEDLNTTLGVFVDKQLDYIQRLGLIEKTNDGYYKNKFLPVSSINDRANKLSNDIATLAGKENELNRNHIAIYDAISTFTVNNFVSMFETEKILYKDVAFFKNYPDVSKRLAGTLSTGDRPRTDFSDPNHLMNKVARYKQGRYNVAGLKDVELRTNQPKELYKAIYDAYVRELMENSGKYTKEYIDTVFESGDLFSNESIPQGIKDKAKESTERDLSLYGDIKMNKEGNIEVNEEETPINQADASVYCSPTMYKAILASQGLLDPKVEEAIDYVEQHADDLGDIRKYVNTLSAVLSPKKMVYFGNEILQPIPGEFINMPIFNKMAIFPLFKVLATGDLRVLYDRMNDVNNPIDMFTTKSAVKVGNIKEYDFYTDATQNEITEEFKKDDKGTYSKPIVYRQQNFGNLLNQMPIEAHDAEKRMLVTQAMKTVFSNIRLDGDYFIPSSSGVDQDTTGRKGKKVSGRQLVKLAMDAIDNLSDRGLNRILKDLHAEKNEDGTYSFKDLQGISDKLVRDMISSNMDSDIIDQVTLDETGNFKVPLSASPVAKQLVTKIISAVNKETVDINLPGGTFVQMSSFGLKSIDKVKASEAGQYSKYQINNGERLKLIADDRSMECVISINLLKHIIPGYENMSFLQARQWLMDNNIIGPNASPSAMAYRVPTQGMSSIAALTIKDVVMSQAGDIIILPDEFTARTGSDFDIDKLFLTRYNYTSRRSNKPGREATKDEIELALSGFNEYADEILAIKDGEPVTRRSIQNMAALVNDYLKSKNSNVMYDVTDATYKVYPYISSKTEFDYNKSMNEQSQGAIENLLIDTFMASLLDSKNTHDTTRPLDVPVNIMKNGIVKKYFPDKKNDAALYEYTEEYQDTLKQDFADSKGGIGPFALNNPHHVLGQLVELVMQSPEYLPNIGNLHKVSGVDDIHILDWLSALISAHVDVAKDNYIIKLNVNGFTYNLTNFLLRNGAGKNTMYFVSQEIMKDLANDYIQSRGVYGIDNTKPFYRRFQEKEKAVYDKFVTKAKSLAKSNEDKENLDLLLKNEQVTDQVLFEVPEQGKLGYLENLLRKANDKEKDFDYYYGQILVYKLFKEIEPMAQAMSDLVKASQVDTKKFGKNSIEMRTFLQNVADCYTSPYFTSEMINKFFKETFLQKKIDNSIKFTLDLLGKINIQSSDEYYRVFRSLINASGFSKVKDKQAVTAFTNAIDSYWRAYALYDSTSSPLINSMKELRDLFIGPNTIAKRINRIKTDIISDAASKGGKYPIISVTNGRISNLFLNSITGVTDTTGKAIDYVRLDYSDDISSNASRQIREYWQELLDSDNQELHDLAYDLVRYAVFSGHGTKHLNSLFDFIPTRVLDELGYYETVRTLEENIDNFSNLFTPDDVDEIYRNNWQDNNMVPVINTSNKGIYIHREKVGNRLVPVAIKGSSRRYVCKDDTDVPLYHPYVKMRDNNATGGYNLYKYVGTFIKDDGKTKTYKPLYILVNKKGFRQGGKGFVSEYLSPYTTGSKYISRFSIIPGNNVAPRFAKYDNNFLEDIPDIINNEIVPKINSQTNKVNGKPLSGVFYSRNTIDYMFNTVESDAAPLVDTSMDENGEVVESTPTKPLEQSSEHEPVTFTTSGTTNYPQRTKENADWSDITLAIASDFNTAGEKLTKRVAGNKYISSPVPRRGNDLTIPTATAKYYADEIVKEINSKGLPTNNVKLNIAGNGIYTLSNYSQEEVDNYVTTLIQELQNNGVTISAIRSGGQTGIDEAGIKAAVRLGIPAEVHSTSDFKFRDKSGRDISNEQAFKDRFINDINTEEDTNNEFNNENEFSTDEMNHCINNHNENNLS</sequence>
<feature type="region of interest" description="Disordered" evidence="2">
    <location>
        <begin position="1047"/>
        <end position="1072"/>
    </location>
</feature>
<dbReference type="RefSeq" id="YP_010110903.1">
    <property type="nucleotide sequence ID" value="NC_055875.1"/>
</dbReference>
<dbReference type="EMBL" id="MT774382">
    <property type="protein sequence ID" value="QOR58745.1"/>
    <property type="molecule type" value="Genomic_DNA"/>
</dbReference>
<feature type="coiled-coil region" evidence="1">
    <location>
        <begin position="146"/>
        <end position="210"/>
    </location>
</feature>
<protein>
    <submittedName>
        <fullName evidence="3">Uncharacterized protein</fullName>
    </submittedName>
</protein>
<name>A0A7M1RWE2_9CAUD</name>
<feature type="compositionally biased region" description="Polar residues" evidence="2">
    <location>
        <begin position="4244"/>
        <end position="4255"/>
    </location>
</feature>
<reference evidence="3 4" key="1">
    <citation type="submission" date="2020-07" db="EMBL/GenBank/DDBJ databases">
        <title>Taxonomic proposal: Crassvirales, a new order of highly abundant and diverse bacterial viruses.</title>
        <authorList>
            <person name="Shkoporov A.N."/>
            <person name="Stockdale S.R."/>
            <person name="Guerin E."/>
            <person name="Ross R.P."/>
            <person name="Hill C."/>
        </authorList>
    </citation>
    <scope>NUCLEOTIDE SEQUENCE [LARGE SCALE GENOMIC DNA]</scope>
</reference>
<accession>A0A7M1RWE2</accession>
<feature type="compositionally biased region" description="Polar residues" evidence="2">
    <location>
        <begin position="1007"/>
        <end position="1023"/>
    </location>
</feature>
<dbReference type="Gene3D" id="3.40.50.450">
    <property type="match status" value="2"/>
</dbReference>
<dbReference type="KEGG" id="vg:65129225"/>
<proteinExistence type="predicted"/>